<evidence type="ECO:0000259" key="1">
    <source>
        <dbReference type="Pfam" id="PF00534"/>
    </source>
</evidence>
<sequence length="475" mass="52356">MGTYAAWVAAQAGAPPVPLVKRPWLHGFARRWHYDSIEPSVPAGMAAFLRRVRPNHSSPSDPGKLRVLHCIGGLIPGGAERQLCNFVVGAHRRGLELRVLTLRESVDDDAHYADLLQRAGIPPFVAGANFNTDFVRKLRARPGTLELLNRLPVFFLPYTVDILGELLIDPPDLVHAWLDHNNIWAGLAALLAGVPHIVLSTRNVNPNHFPYLAHPLFKPWYQLLASFPHVQFINNSHPGAEDYAAWLDLKPECFRVVHNGVDFDTVVHPKPDAVQAFRDEIRLPSDAPLVAGVFRLSEEKQPMVFFEVVRRAMSRVRNLHAVVAGVGPCEGQLREAIAQYGLADRFRLLGRRKDVEVVMAAATAVLLTSRQEGTPNVLLEAQWLGCPVVSTKAGGAADAVSHGRTGLLFEVGDLDGLTEALLSLVLDRNGRERLSQAAPGFIAERFGLDRMVEETLAVYRQALHPYSTADVKGVR</sequence>
<name>A0A1W1IBB7_9BACT</name>
<evidence type="ECO:0008006" key="5">
    <source>
        <dbReference type="Google" id="ProtNLM"/>
    </source>
</evidence>
<dbReference type="KEGG" id="nja:NSJP_4161"/>
<evidence type="ECO:0000313" key="4">
    <source>
        <dbReference type="Proteomes" id="UP000192042"/>
    </source>
</evidence>
<dbReference type="GO" id="GO:0016757">
    <property type="term" value="F:glycosyltransferase activity"/>
    <property type="evidence" value="ECO:0007669"/>
    <property type="project" value="InterPro"/>
</dbReference>
<feature type="domain" description="Glycosyl transferase family 1" evidence="1">
    <location>
        <begin position="277"/>
        <end position="438"/>
    </location>
</feature>
<dbReference type="STRING" id="1325564.NSJP_4161"/>
<dbReference type="Pfam" id="PF13439">
    <property type="entry name" value="Glyco_transf_4"/>
    <property type="match status" value="1"/>
</dbReference>
<proteinExistence type="predicted"/>
<dbReference type="Pfam" id="PF00534">
    <property type="entry name" value="Glycos_transf_1"/>
    <property type="match status" value="1"/>
</dbReference>
<dbReference type="InterPro" id="IPR028098">
    <property type="entry name" value="Glyco_trans_4-like_N"/>
</dbReference>
<dbReference type="RefSeq" id="WP_172834487.1">
    <property type="nucleotide sequence ID" value="NZ_LT828648.1"/>
</dbReference>
<dbReference type="PANTHER" id="PTHR12526">
    <property type="entry name" value="GLYCOSYLTRANSFERASE"/>
    <property type="match status" value="1"/>
</dbReference>
<dbReference type="PANTHER" id="PTHR12526:SF630">
    <property type="entry name" value="GLYCOSYLTRANSFERASE"/>
    <property type="match status" value="1"/>
</dbReference>
<dbReference type="Proteomes" id="UP000192042">
    <property type="component" value="Chromosome I"/>
</dbReference>
<dbReference type="SUPFAM" id="SSF53756">
    <property type="entry name" value="UDP-Glycosyltransferase/glycogen phosphorylase"/>
    <property type="match status" value="1"/>
</dbReference>
<keyword evidence="4" id="KW-1185">Reference proteome</keyword>
<accession>A0A1W1IBB7</accession>
<reference evidence="3 4" key="1">
    <citation type="submission" date="2017-03" db="EMBL/GenBank/DDBJ databases">
        <authorList>
            <person name="Afonso C.L."/>
            <person name="Miller P.J."/>
            <person name="Scott M.A."/>
            <person name="Spackman E."/>
            <person name="Goraichik I."/>
            <person name="Dimitrov K.M."/>
            <person name="Suarez D.L."/>
            <person name="Swayne D.E."/>
        </authorList>
    </citation>
    <scope>NUCLEOTIDE SEQUENCE [LARGE SCALE GENOMIC DNA]</scope>
    <source>
        <strain evidence="3">Genome sequencing of Nitrospira japonica strain NJ11</strain>
    </source>
</reference>
<evidence type="ECO:0000259" key="2">
    <source>
        <dbReference type="Pfam" id="PF13439"/>
    </source>
</evidence>
<gene>
    <name evidence="3" type="ORF">NSJP_4161</name>
</gene>
<dbReference type="AlphaFoldDB" id="A0A1W1IBB7"/>
<dbReference type="InterPro" id="IPR001296">
    <property type="entry name" value="Glyco_trans_1"/>
</dbReference>
<protein>
    <recommendedName>
        <fullName evidence="5">Glycosyltransferase</fullName>
    </recommendedName>
</protein>
<organism evidence="3 4">
    <name type="scientific">Nitrospira japonica</name>
    <dbReference type="NCBI Taxonomy" id="1325564"/>
    <lineage>
        <taxon>Bacteria</taxon>
        <taxon>Pseudomonadati</taxon>
        <taxon>Nitrospirota</taxon>
        <taxon>Nitrospiria</taxon>
        <taxon>Nitrospirales</taxon>
        <taxon>Nitrospiraceae</taxon>
        <taxon>Nitrospira</taxon>
    </lineage>
</organism>
<evidence type="ECO:0000313" key="3">
    <source>
        <dbReference type="EMBL" id="SLM50328.1"/>
    </source>
</evidence>
<dbReference type="Gene3D" id="3.40.50.2000">
    <property type="entry name" value="Glycogen Phosphorylase B"/>
    <property type="match status" value="2"/>
</dbReference>
<dbReference type="EMBL" id="LT828648">
    <property type="protein sequence ID" value="SLM50328.1"/>
    <property type="molecule type" value="Genomic_DNA"/>
</dbReference>
<feature type="domain" description="Glycosyltransferase subfamily 4-like N-terminal" evidence="2">
    <location>
        <begin position="76"/>
        <end position="264"/>
    </location>
</feature>